<accession>A0ABS7UZU2</accession>
<proteinExistence type="predicted"/>
<dbReference type="EMBL" id="JAIQUM010000167">
    <property type="protein sequence ID" value="MBZ5753838.1"/>
    <property type="molecule type" value="Genomic_DNA"/>
</dbReference>
<sequence length="53" mass="6161">MIKLHSNNLDLTLKHLFQLAADEDWIVRDLMLEDASMSDVFSELTLRGKEEVE</sequence>
<keyword evidence="2" id="KW-1185">Reference proteome</keyword>
<organism evidence="1 2">
    <name type="scientific">Metabacillus rhizolycopersici</name>
    <dbReference type="NCBI Taxonomy" id="2875709"/>
    <lineage>
        <taxon>Bacteria</taxon>
        <taxon>Bacillati</taxon>
        <taxon>Bacillota</taxon>
        <taxon>Bacilli</taxon>
        <taxon>Bacillales</taxon>
        <taxon>Bacillaceae</taxon>
        <taxon>Metabacillus</taxon>
    </lineage>
</organism>
<name>A0ABS7UZU2_9BACI</name>
<reference evidence="1" key="1">
    <citation type="submission" date="2024-05" db="EMBL/GenBank/DDBJ databases">
        <title>Metabacillus sp. nov., isolated from the rhizosphere soil of tomato plants.</title>
        <authorList>
            <person name="Ma R."/>
        </authorList>
    </citation>
    <scope>NUCLEOTIDE SEQUENCE</scope>
    <source>
        <strain evidence="1">DBTR6</strain>
    </source>
</reference>
<evidence type="ECO:0008006" key="3">
    <source>
        <dbReference type="Google" id="ProtNLM"/>
    </source>
</evidence>
<gene>
    <name evidence="1" type="ORF">K9V48_27450</name>
</gene>
<evidence type="ECO:0000313" key="1">
    <source>
        <dbReference type="EMBL" id="MBZ5753838.1"/>
    </source>
</evidence>
<dbReference type="Proteomes" id="UP001165287">
    <property type="component" value="Unassembled WGS sequence"/>
</dbReference>
<dbReference type="RefSeq" id="WP_224142235.1">
    <property type="nucleotide sequence ID" value="NZ_JAIQUM010000167.1"/>
</dbReference>
<evidence type="ECO:0000313" key="2">
    <source>
        <dbReference type="Proteomes" id="UP001165287"/>
    </source>
</evidence>
<comment type="caution">
    <text evidence="1">The sequence shown here is derived from an EMBL/GenBank/DDBJ whole genome shotgun (WGS) entry which is preliminary data.</text>
</comment>
<protein>
    <recommendedName>
        <fullName evidence="3">ABC transporter ATP-binding protein</fullName>
    </recommendedName>
</protein>